<organism evidence="1 2">
    <name type="scientific">Hypoxylon rubiginosum</name>
    <dbReference type="NCBI Taxonomy" id="110542"/>
    <lineage>
        <taxon>Eukaryota</taxon>
        <taxon>Fungi</taxon>
        <taxon>Dikarya</taxon>
        <taxon>Ascomycota</taxon>
        <taxon>Pezizomycotina</taxon>
        <taxon>Sordariomycetes</taxon>
        <taxon>Xylariomycetidae</taxon>
        <taxon>Xylariales</taxon>
        <taxon>Hypoxylaceae</taxon>
        <taxon>Hypoxylon</taxon>
    </lineage>
</organism>
<proteinExistence type="predicted"/>
<dbReference type="Proteomes" id="UP001497680">
    <property type="component" value="Unassembled WGS sequence"/>
</dbReference>
<sequence length="211" mass="22397">MKYQAATAAGLLLAGQALAVPLKARDETSAASIVLQIAPDSKTCADTTECRTADAAGPLLADACAKYGLDSAGQIAAVLALTALESVQYKYKHNVSPGRPGQGTSNMQMYSFNLEYAMSIPELKDQASQFSADETSPDKQNALLALVQDDKYNFGSGPWFLSTKCPDAKDALSAGKDLDAGFQTYMTCVGVTIDSERQAFWDRAKAAFNLS</sequence>
<protein>
    <submittedName>
        <fullName evidence="1">Uncharacterized protein</fullName>
    </submittedName>
</protein>
<evidence type="ECO:0000313" key="1">
    <source>
        <dbReference type="EMBL" id="KAI6091276.1"/>
    </source>
</evidence>
<gene>
    <name evidence="1" type="ORF">F4821DRAFT_199308</name>
</gene>
<keyword evidence="2" id="KW-1185">Reference proteome</keyword>
<name>A0ACC0DEL8_9PEZI</name>
<accession>A0ACC0DEL8</accession>
<evidence type="ECO:0000313" key="2">
    <source>
        <dbReference type="Proteomes" id="UP001497680"/>
    </source>
</evidence>
<dbReference type="EMBL" id="MU394287">
    <property type="protein sequence ID" value="KAI6091276.1"/>
    <property type="molecule type" value="Genomic_DNA"/>
</dbReference>
<comment type="caution">
    <text evidence="1">The sequence shown here is derived from an EMBL/GenBank/DDBJ whole genome shotgun (WGS) entry which is preliminary data.</text>
</comment>
<reference evidence="1 2" key="1">
    <citation type="journal article" date="2022" name="New Phytol.">
        <title>Ecological generalism drives hyperdiversity of secondary metabolite gene clusters in xylarialean endophytes.</title>
        <authorList>
            <person name="Franco M.E.E."/>
            <person name="Wisecaver J.H."/>
            <person name="Arnold A.E."/>
            <person name="Ju Y.M."/>
            <person name="Slot J.C."/>
            <person name="Ahrendt S."/>
            <person name="Moore L.P."/>
            <person name="Eastman K.E."/>
            <person name="Scott K."/>
            <person name="Konkel Z."/>
            <person name="Mondo S.J."/>
            <person name="Kuo A."/>
            <person name="Hayes R.D."/>
            <person name="Haridas S."/>
            <person name="Andreopoulos B."/>
            <person name="Riley R."/>
            <person name="LaButti K."/>
            <person name="Pangilinan J."/>
            <person name="Lipzen A."/>
            <person name="Amirebrahimi M."/>
            <person name="Yan J."/>
            <person name="Adam C."/>
            <person name="Keymanesh K."/>
            <person name="Ng V."/>
            <person name="Louie K."/>
            <person name="Northen T."/>
            <person name="Drula E."/>
            <person name="Henrissat B."/>
            <person name="Hsieh H.M."/>
            <person name="Youens-Clark K."/>
            <person name="Lutzoni F."/>
            <person name="Miadlikowska J."/>
            <person name="Eastwood D.C."/>
            <person name="Hamelin R.C."/>
            <person name="Grigoriev I.V."/>
            <person name="U'Ren J.M."/>
        </authorList>
    </citation>
    <scope>NUCLEOTIDE SEQUENCE [LARGE SCALE GENOMIC DNA]</scope>
    <source>
        <strain evidence="1 2">ER1909</strain>
    </source>
</reference>